<dbReference type="Proteomes" id="UP000829354">
    <property type="component" value="Chromosome III"/>
</dbReference>
<evidence type="ECO:0000313" key="1">
    <source>
        <dbReference type="EMBL" id="UMM22585.1"/>
    </source>
</evidence>
<dbReference type="EMBL" id="CP092622">
    <property type="protein sequence ID" value="UMM22585.1"/>
    <property type="molecule type" value="Genomic_DNA"/>
</dbReference>
<accession>A0AAE9EJA7</accession>
<sequence length="76" mass="8575">MDSGNELTTDLASNAMNDQMEGIVEELEKLVNANIGVNHQQVFLNKLWKLSQIILVWNGDPRRKQLAHASCFSVSY</sequence>
<reference evidence="1 2" key="1">
    <citation type="submission" date="2022-04" db="EMBL/GenBank/DDBJ databases">
        <title>Chromosome-level reference genomes for two strains of Caenorhabditis briggsae: an improved platform for comparative genomics.</title>
        <authorList>
            <person name="Stevens L."/>
            <person name="Andersen E."/>
        </authorList>
    </citation>
    <scope>NUCLEOTIDE SEQUENCE [LARGE SCALE GENOMIC DNA]</scope>
    <source>
        <strain evidence="1">VX34</strain>
        <tissue evidence="1">Whole-organism</tissue>
    </source>
</reference>
<gene>
    <name evidence="1" type="ORF">L5515_003725</name>
</gene>
<organism evidence="1 2">
    <name type="scientific">Caenorhabditis briggsae</name>
    <dbReference type="NCBI Taxonomy" id="6238"/>
    <lineage>
        <taxon>Eukaryota</taxon>
        <taxon>Metazoa</taxon>
        <taxon>Ecdysozoa</taxon>
        <taxon>Nematoda</taxon>
        <taxon>Chromadorea</taxon>
        <taxon>Rhabditida</taxon>
        <taxon>Rhabditina</taxon>
        <taxon>Rhabditomorpha</taxon>
        <taxon>Rhabditoidea</taxon>
        <taxon>Rhabditidae</taxon>
        <taxon>Peloderinae</taxon>
        <taxon>Caenorhabditis</taxon>
    </lineage>
</organism>
<protein>
    <submittedName>
        <fullName evidence="1">Uncharacterized protein</fullName>
    </submittedName>
</protein>
<evidence type="ECO:0000313" key="2">
    <source>
        <dbReference type="Proteomes" id="UP000829354"/>
    </source>
</evidence>
<keyword evidence="2" id="KW-1185">Reference proteome</keyword>
<name>A0AAE9EJA7_CAEBR</name>
<proteinExistence type="predicted"/>
<dbReference type="AlphaFoldDB" id="A0AAE9EJA7"/>